<proteinExistence type="predicted"/>
<dbReference type="Proteomes" id="UP000054408">
    <property type="component" value="Unassembled WGS sequence"/>
</dbReference>
<keyword evidence="3" id="KW-1185">Reference proteome</keyword>
<protein>
    <submittedName>
        <fullName evidence="2">Uncharacterized protein</fullName>
    </submittedName>
</protein>
<accession>A0A0L0DK35</accession>
<evidence type="ECO:0000313" key="2">
    <source>
        <dbReference type="EMBL" id="KNC52774.1"/>
    </source>
</evidence>
<evidence type="ECO:0000256" key="1">
    <source>
        <dbReference type="SAM" id="MobiDB-lite"/>
    </source>
</evidence>
<sequence length="353" mass="38314">MAYLRSSVDVSGVFSVSPSGGTSATVTNQVLGGGPRQALTVPFVPPLSSSDEGAELATQNGVAAGVPAVWEGELVFPADLAVVFGGESLAARMLAAPAHLRKESDRTLMDRVAPRLKFVFVAADEVWNTTPNASHTEFSSVFELVSLCSSDGHGPETVFGQLLAFVAGNPEYRLVIFHRRLYLFAAEDRLFAGSVMCETSVKLVSPSEVAHSTQAHTPSTPSELPHPLLDCSTSLFPSGWDFDPIHKLQPEAAAPAVTPASPSRKRRRAPSASDALPRRKRFKKAQLKLLRNARSMLPSKTRYPGKPDLDDLVSRVASVGDECDRNDLTRLKLRVRKWFSNQLYRKSSRSTQS</sequence>
<dbReference type="EMBL" id="GL349475">
    <property type="protein sequence ID" value="KNC52774.1"/>
    <property type="molecule type" value="Genomic_DNA"/>
</dbReference>
<feature type="compositionally biased region" description="Low complexity" evidence="1">
    <location>
        <begin position="252"/>
        <end position="262"/>
    </location>
</feature>
<dbReference type="AlphaFoldDB" id="A0A0L0DK35"/>
<feature type="region of interest" description="Disordered" evidence="1">
    <location>
        <begin position="252"/>
        <end position="278"/>
    </location>
</feature>
<reference evidence="2 3" key="1">
    <citation type="submission" date="2010-05" db="EMBL/GenBank/DDBJ databases">
        <title>The Genome Sequence of Thecamonas trahens ATCC 50062.</title>
        <authorList>
            <consortium name="The Broad Institute Genome Sequencing Platform"/>
            <person name="Russ C."/>
            <person name="Cuomo C."/>
            <person name="Shea T."/>
            <person name="Young S.K."/>
            <person name="Zeng Q."/>
            <person name="Koehrsen M."/>
            <person name="Haas B."/>
            <person name="Borodovsky M."/>
            <person name="Guigo R."/>
            <person name="Alvarado L."/>
            <person name="Berlin A."/>
            <person name="Bochicchio J."/>
            <person name="Borenstein D."/>
            <person name="Chapman S."/>
            <person name="Chen Z."/>
            <person name="Freedman E."/>
            <person name="Gellesch M."/>
            <person name="Goldberg J."/>
            <person name="Griggs A."/>
            <person name="Gujja S."/>
            <person name="Heilman E."/>
            <person name="Heiman D."/>
            <person name="Hepburn T."/>
            <person name="Howarth C."/>
            <person name="Jen D."/>
            <person name="Larson L."/>
            <person name="Mehta T."/>
            <person name="Park D."/>
            <person name="Pearson M."/>
            <person name="Roberts A."/>
            <person name="Saif S."/>
            <person name="Shenoy N."/>
            <person name="Sisk P."/>
            <person name="Stolte C."/>
            <person name="Sykes S."/>
            <person name="Thomson T."/>
            <person name="Walk T."/>
            <person name="White J."/>
            <person name="Yandava C."/>
            <person name="Burger G."/>
            <person name="Gray M.W."/>
            <person name="Holland P.W.H."/>
            <person name="King N."/>
            <person name="Lang F.B.F."/>
            <person name="Roger A.J."/>
            <person name="Ruiz-Trillo I."/>
            <person name="Lander E."/>
            <person name="Nusbaum C."/>
        </authorList>
    </citation>
    <scope>NUCLEOTIDE SEQUENCE [LARGE SCALE GENOMIC DNA]</scope>
    <source>
        <strain evidence="2 3">ATCC 50062</strain>
    </source>
</reference>
<organism evidence="2 3">
    <name type="scientific">Thecamonas trahens ATCC 50062</name>
    <dbReference type="NCBI Taxonomy" id="461836"/>
    <lineage>
        <taxon>Eukaryota</taxon>
        <taxon>Apusozoa</taxon>
        <taxon>Apusomonadida</taxon>
        <taxon>Apusomonadidae</taxon>
        <taxon>Thecamonas</taxon>
    </lineage>
</organism>
<name>A0A0L0DK35_THETB</name>
<dbReference type="GeneID" id="25567302"/>
<evidence type="ECO:0000313" key="3">
    <source>
        <dbReference type="Proteomes" id="UP000054408"/>
    </source>
</evidence>
<gene>
    <name evidence="2" type="ORF">AMSG_08658</name>
</gene>
<dbReference type="RefSeq" id="XP_013755086.1">
    <property type="nucleotide sequence ID" value="XM_013899632.1"/>
</dbReference>